<keyword evidence="2" id="KW-1185">Reference proteome</keyword>
<name>K4F537_9CAUD</name>
<protein>
    <submittedName>
        <fullName evidence="1">Uncharacterized protein</fullName>
    </submittedName>
</protein>
<dbReference type="OrthoDB" id="27308at10239"/>
<dbReference type="EMBL" id="JN882284">
    <property type="protein sequence ID" value="AFC21211.1"/>
    <property type="molecule type" value="Genomic_DNA"/>
</dbReference>
<evidence type="ECO:0000313" key="1">
    <source>
        <dbReference type="EMBL" id="AFC21211.1"/>
    </source>
</evidence>
<evidence type="ECO:0000313" key="2">
    <source>
        <dbReference type="Proteomes" id="UP000000458"/>
    </source>
</evidence>
<proteinExistence type="predicted"/>
<organism evidence="1 2">
    <name type="scientific">Cronobacter phage vB_CsaM_GAP31</name>
    <dbReference type="NCBI Taxonomy" id="1141135"/>
    <lineage>
        <taxon>Viruses</taxon>
        <taxon>Duplodnaviria</taxon>
        <taxon>Heunggongvirae</taxon>
        <taxon>Uroviricota</taxon>
        <taxon>Caudoviricetes</taxon>
        <taxon>Vequintavirinae</taxon>
        <taxon>Seunavirus</taxon>
        <taxon>Seunavirus GAP31</taxon>
    </lineage>
</organism>
<dbReference type="GeneID" id="13993644"/>
<dbReference type="RefSeq" id="YP_006986866.1">
    <property type="nucleotide sequence ID" value="NC_019400.1"/>
</dbReference>
<accession>K4F537</accession>
<dbReference type="KEGG" id="vg:13993644"/>
<reference evidence="1 2" key="1">
    <citation type="journal article" date="2012" name="J. Virol.">
        <title>Genome Sequence of Cronobacter sakazakii Myovirus vB_CsaM_GAP31.</title>
        <authorList>
            <person name="Abbasifar R."/>
            <person name="Kropinski A.M."/>
            <person name="Sabour P.M."/>
            <person name="Ackermann H.W."/>
            <person name="Alanis Villa A."/>
            <person name="Abbasifar A."/>
            <person name="Griffiths M.W."/>
        </authorList>
    </citation>
    <scope>NUCLEOTIDE SEQUENCE [LARGE SCALE GENOMIC DNA]</scope>
</reference>
<dbReference type="Proteomes" id="UP000000458">
    <property type="component" value="Segment"/>
</dbReference>
<sequence>MYEDILGRPSSAPEQKMMDRGFIPPFKVGDRVCLANAQNVVSTITATVLFAVPPNPVQPQPALTWGFRLEGWTDFLPGEAIKPFAS</sequence>
<gene>
    <name evidence="1" type="ORF">GAP31_032</name>
</gene>